<proteinExistence type="predicted"/>
<evidence type="ECO:0000313" key="3">
    <source>
        <dbReference type="Proteomes" id="UP000016923"/>
    </source>
</evidence>
<dbReference type="VEuPathDB" id="FungiDB:F503_02721"/>
<feature type="compositionally biased region" description="Acidic residues" evidence="1">
    <location>
        <begin position="169"/>
        <end position="179"/>
    </location>
</feature>
<dbReference type="HOGENOM" id="CLU_706159_0_0_1"/>
<evidence type="ECO:0000313" key="2">
    <source>
        <dbReference type="EMBL" id="EPE06593.1"/>
    </source>
</evidence>
<feature type="region of interest" description="Disordered" evidence="1">
    <location>
        <begin position="126"/>
        <end position="252"/>
    </location>
</feature>
<gene>
    <name evidence="2" type="ORF">F503_02721</name>
</gene>
<accession>S3CJH9</accession>
<dbReference type="Proteomes" id="UP000016923">
    <property type="component" value="Unassembled WGS sequence"/>
</dbReference>
<feature type="region of interest" description="Disordered" evidence="1">
    <location>
        <begin position="346"/>
        <end position="391"/>
    </location>
</feature>
<dbReference type="AlphaFoldDB" id="S3CJH9"/>
<organism evidence="2 3">
    <name type="scientific">Ophiostoma piceae (strain UAMH 11346)</name>
    <name type="common">Sap stain fungus</name>
    <dbReference type="NCBI Taxonomy" id="1262450"/>
    <lineage>
        <taxon>Eukaryota</taxon>
        <taxon>Fungi</taxon>
        <taxon>Dikarya</taxon>
        <taxon>Ascomycota</taxon>
        <taxon>Pezizomycotina</taxon>
        <taxon>Sordariomycetes</taxon>
        <taxon>Sordariomycetidae</taxon>
        <taxon>Ophiostomatales</taxon>
        <taxon>Ophiostomataceae</taxon>
        <taxon>Ophiostoma</taxon>
    </lineage>
</organism>
<reference evidence="2 3" key="1">
    <citation type="journal article" date="2013" name="BMC Genomics">
        <title>The genome and transcriptome of the pine saprophyte Ophiostoma piceae, and a comparison with the bark beetle-associated pine pathogen Grosmannia clavigera.</title>
        <authorList>
            <person name="Haridas S."/>
            <person name="Wang Y."/>
            <person name="Lim L."/>
            <person name="Massoumi Alamouti S."/>
            <person name="Jackman S."/>
            <person name="Docking R."/>
            <person name="Robertson G."/>
            <person name="Birol I."/>
            <person name="Bohlmann J."/>
            <person name="Breuil C."/>
        </authorList>
    </citation>
    <scope>NUCLEOTIDE SEQUENCE [LARGE SCALE GENOMIC DNA]</scope>
    <source>
        <strain evidence="2 3">UAMH 11346</strain>
    </source>
</reference>
<dbReference type="EMBL" id="KE148153">
    <property type="protein sequence ID" value="EPE06593.1"/>
    <property type="molecule type" value="Genomic_DNA"/>
</dbReference>
<feature type="compositionally biased region" description="Polar residues" evidence="1">
    <location>
        <begin position="201"/>
        <end position="225"/>
    </location>
</feature>
<name>S3CJH9_OPHP1</name>
<feature type="compositionally biased region" description="Basic and acidic residues" evidence="1">
    <location>
        <begin position="377"/>
        <end position="391"/>
    </location>
</feature>
<feature type="compositionally biased region" description="Low complexity" evidence="1">
    <location>
        <begin position="126"/>
        <end position="142"/>
    </location>
</feature>
<feature type="compositionally biased region" description="Basic and acidic residues" evidence="1">
    <location>
        <begin position="47"/>
        <end position="60"/>
    </location>
</feature>
<protein>
    <submittedName>
        <fullName evidence="2">Uncharacterized protein</fullName>
    </submittedName>
</protein>
<evidence type="ECO:0000256" key="1">
    <source>
        <dbReference type="SAM" id="MobiDB-lite"/>
    </source>
</evidence>
<feature type="region of interest" description="Disordered" evidence="1">
    <location>
        <begin position="47"/>
        <end position="68"/>
    </location>
</feature>
<sequence>MQAMSTRNAHRFHDKYDKLFADLETMHNAVKENAPGAYMHRYQNREHAPSHLQPTEENRSAPEPPNLSYMYSSNESSCMHPFVPGNSGTTASSSSTDIALGTADVSTTQASTDNLDAATYSSVSSIYSASTRSTRSTRSTKSGVQHNLFSSRFDRSTHTPYYTPGPDEQTGDDFADVESWENFSPGDDAESSHSSAEAADPSTSSTANGTHSDIPSQVSSLVRTESLNDDEEPRLPDVTRAPRYEEGPEPSCTGSRLACFWKRHLESFRQSRKARKAEREAECVRKANAKAAAKTLKKMEKTAAREWAARVHNGQIAAMRARRRIEDRKREEKKGLKAWKMRVKKRVKEIKRHQRHRKRLDRERLGRLRKQMAADRAAAEREGRAYRFPLD</sequence>
<feature type="compositionally biased region" description="Basic residues" evidence="1">
    <location>
        <begin position="346"/>
        <end position="359"/>
    </location>
</feature>
<keyword evidence="3" id="KW-1185">Reference proteome</keyword>
<feature type="compositionally biased region" description="Basic and acidic residues" evidence="1">
    <location>
        <begin position="233"/>
        <end position="246"/>
    </location>
</feature>